<name>A0A162KDY4_CORDF</name>
<sequence>MSDSESDDIEYPALKIVPYIRRNYLSIIGSLEDCNGRRLCAGVAGTEFR</sequence>
<keyword evidence="2" id="KW-1185">Reference proteome</keyword>
<organism evidence="1 2">
    <name type="scientific">Akanthomyces lecanii RCEF 1005</name>
    <dbReference type="NCBI Taxonomy" id="1081108"/>
    <lineage>
        <taxon>Eukaryota</taxon>
        <taxon>Fungi</taxon>
        <taxon>Dikarya</taxon>
        <taxon>Ascomycota</taxon>
        <taxon>Pezizomycotina</taxon>
        <taxon>Sordariomycetes</taxon>
        <taxon>Hypocreomycetidae</taxon>
        <taxon>Hypocreales</taxon>
        <taxon>Cordycipitaceae</taxon>
        <taxon>Akanthomyces</taxon>
        <taxon>Cordyceps confragosa</taxon>
    </lineage>
</organism>
<evidence type="ECO:0000313" key="1">
    <source>
        <dbReference type="EMBL" id="OAA81172.1"/>
    </source>
</evidence>
<gene>
    <name evidence="1" type="ORF">LEL_00717</name>
</gene>
<reference evidence="1 2" key="1">
    <citation type="journal article" date="2016" name="Genome Biol. Evol.">
        <title>Divergent and convergent evolution of fungal pathogenicity.</title>
        <authorList>
            <person name="Shang Y."/>
            <person name="Xiao G."/>
            <person name="Zheng P."/>
            <person name="Cen K."/>
            <person name="Zhan S."/>
            <person name="Wang C."/>
        </authorList>
    </citation>
    <scope>NUCLEOTIDE SEQUENCE [LARGE SCALE GENOMIC DNA]</scope>
    <source>
        <strain evidence="1 2">RCEF 1005</strain>
    </source>
</reference>
<dbReference type="AlphaFoldDB" id="A0A162KDY4"/>
<accession>A0A162KDY4</accession>
<dbReference type="EMBL" id="AZHF01000001">
    <property type="protein sequence ID" value="OAA81172.1"/>
    <property type="molecule type" value="Genomic_DNA"/>
</dbReference>
<comment type="caution">
    <text evidence="1">The sequence shown here is derived from an EMBL/GenBank/DDBJ whole genome shotgun (WGS) entry which is preliminary data.</text>
</comment>
<protein>
    <submittedName>
        <fullName evidence="1">Uncharacterized protein</fullName>
    </submittedName>
</protein>
<evidence type="ECO:0000313" key="2">
    <source>
        <dbReference type="Proteomes" id="UP000076881"/>
    </source>
</evidence>
<proteinExistence type="predicted"/>
<dbReference type="Proteomes" id="UP000076881">
    <property type="component" value="Unassembled WGS sequence"/>
</dbReference>